<dbReference type="GO" id="GO:0031380">
    <property type="term" value="C:nuclear RNA-directed RNA polymerase complex"/>
    <property type="evidence" value="ECO:0007669"/>
    <property type="project" value="TreeGrafter"/>
</dbReference>
<dbReference type="InterPro" id="IPR058751">
    <property type="entry name" value="RDRP_helical"/>
</dbReference>
<feature type="domain" description="RDRP C-terminal head" evidence="13">
    <location>
        <begin position="1907"/>
        <end position="2046"/>
    </location>
</feature>
<feature type="domain" description="RDR1/2-like PH-like" evidence="11">
    <location>
        <begin position="1089"/>
        <end position="1146"/>
    </location>
</feature>
<keyword evidence="7" id="KW-0943">RNA-mediated gene silencing</keyword>
<accession>A0AAP0M7N6</accession>
<evidence type="ECO:0000259" key="13">
    <source>
        <dbReference type="Pfam" id="PF26253"/>
    </source>
</evidence>
<proteinExistence type="inferred from homology"/>
<dbReference type="GO" id="GO:0030422">
    <property type="term" value="P:siRNA processing"/>
    <property type="evidence" value="ECO:0007669"/>
    <property type="project" value="TreeGrafter"/>
</dbReference>
<feature type="domain" description="RDRP helical" evidence="12">
    <location>
        <begin position="260"/>
        <end position="344"/>
    </location>
</feature>
<dbReference type="GO" id="GO:0003723">
    <property type="term" value="F:RNA binding"/>
    <property type="evidence" value="ECO:0007669"/>
    <property type="project" value="UniProtKB-KW"/>
</dbReference>
<dbReference type="Pfam" id="PF26252">
    <property type="entry name" value="RdRP_helical"/>
    <property type="match status" value="2"/>
</dbReference>
<evidence type="ECO:0000259" key="10">
    <source>
        <dbReference type="Pfam" id="PF05183"/>
    </source>
</evidence>
<keyword evidence="3" id="KW-0696">RNA-directed RNA polymerase</keyword>
<dbReference type="InterPro" id="IPR058752">
    <property type="entry name" value="RDRP_C_head"/>
</dbReference>
<evidence type="ECO:0000256" key="2">
    <source>
        <dbReference type="ARBA" id="ARBA00012494"/>
    </source>
</evidence>
<dbReference type="InterPro" id="IPR057596">
    <property type="entry name" value="RDRP_core"/>
</dbReference>
<evidence type="ECO:0000256" key="5">
    <source>
        <dbReference type="ARBA" id="ARBA00022695"/>
    </source>
</evidence>
<comment type="similarity">
    <text evidence="1">Belongs to the RdRP family.</text>
</comment>
<evidence type="ECO:0000256" key="7">
    <source>
        <dbReference type="ARBA" id="ARBA00023158"/>
    </source>
</evidence>
<dbReference type="PANTHER" id="PTHR23079:SF1">
    <property type="entry name" value="RNA-DEPENDENT RNA POLYMERASE 1"/>
    <property type="match status" value="1"/>
</dbReference>
<feature type="domain" description="RDRP core" evidence="10">
    <location>
        <begin position="1793"/>
        <end position="1886"/>
    </location>
</feature>
<name>A0AAP0M7N6_9ROSI</name>
<evidence type="ECO:0000256" key="9">
    <source>
        <dbReference type="SAM" id="MobiDB-lite"/>
    </source>
</evidence>
<gene>
    <name evidence="14" type="ORF">WN944_014325</name>
</gene>
<keyword evidence="6" id="KW-0694">RNA-binding</keyword>
<evidence type="ECO:0000256" key="3">
    <source>
        <dbReference type="ARBA" id="ARBA00022484"/>
    </source>
</evidence>
<sequence>MGRRQQDGSYNADEMETATPMRWKPQPQQDGSCNADKMETAMAKRWKPRCRQDGSCDDVELMMLCSDSDMVLCRVYREGSRAHAIVEFTTVEAAELIKGLAAERLLWYGKSYLKASDERRRTPYYKLDDDLKLNFGCQISKDKFSVLWSQENVSVKLCSDLRKFMFFLSYASVDYKLELSYESIWQIELHRPRDIHWVREVDFTPSSSIGQSSAMCLELPRGAHIPKALKDFFYYKESPLQFTLVRGSGFSSNTDLVPMISPPHGIKLPFKILFKINSLVQHGCIPGPALDAKFFCLVDPSRIKMECIEHALETLFHLRECCYEPVSWLAEQYRKYVLSGRLLNSPAVALDDGLVYVNKVLVTPSKVYFCGPEISLSNRVLRSYPDEIDNFLRLSFVDEDLDKLYSTVLSPVTSSTNEERHTRIYERVLSTLRNGIVIGDKKFETLAFSNSQVKDNSLWMFASRPELTAADIRERMGDFRDIKNVAKYAARLGQSFSSSREALHVHSSDIEIIPDVEVEKDGITYCFSDGIGKISSELAEIVAKNCGFTIYTPSAYQIRYGGYKGVVAVDPTSSTKLSLRKSMFKYKSESTSLDILANSKYQPCFLNRQLITLFSALGIRDRVFEKKQREGVARLDAILTDPLKAHEALELLSSGENTNVLKEMLMCGYKPDVEPFLSMMLHTFRASNLLELRTRTRIFIQNGRAMMGCLDETGTLEYGQVFVQCSASRRREFLDNSCNNRSGELSVVEGKVVVAKNPCLHPGDMRVLRAVDDVEEYFADYIVNDSLGIICNAHVVHADSEPDKARSSKCLELAKLSSIAVDFSKTGVAATIPSGLRVKKYPDFMEKQNKTCYESQRVIGKLYREVKGIAPSTATMKSFTKEVAMQSYDTDMEVDGFKHYIIDAFNYKTEYDIKLGNLMDYYGIKTEAEILSGCIMEMAKSFDKKRDLEAITFAVRSLRKEARTWFNKKKNESDSSHEAVYAKASAWYHVTYHPSYWGRLFGFASLASSEAVKEFLEVHTGEGTVSYVEVGQNEGSRAHAVVEFTTVEAAELIKGLAAERRLWYRNSYLKASDAKRRSPYSKLDDDLKLNFGCQISEDKFSVLWSQENVSVKLCSDLRKFMFFLSCASVDYKLELSYESIWQIVLHRSSRHSDKYLIYEKDVHWIREVDFTPSSSIGQSSAMCLELPRGAHIPKTLKDFFYYKESPVQFTLVPGSAFSCNTDLVPMISPPHGIKLQFKILFKINSLVQHGCIPGPALDAKFFRLVDPSRIRMEYIEHALETLFHLRECCYEPVSWLEEQYRKYVLSRRFLTSPAVALDDGLIYVNKVLVTPSKVYFSGPEISLSNRVVRSYPDEIDNFLRLSFVDEDLDKLYSTVLSPLISSTNEERHTTIYERVLSTLRNGIVIGDKKFETLAFSNSQVKDNSMWMFASRPELTAADIRESMGDFRDIKNVAKYAARLGQSFSSSREALHVDSSDIEIIPDVEVEDDGITYCFSDGIGKISAELAEIVAKNCGFTIYTPSAFQIRYGGYKGVVAVDPTSSTKLSLRKSMLKYKSESTSLDILANSKYQPCFLNRQLITLLSTLGIRDRVFEKKQREGVAQLDAILTDPLKAHEALELMSSGENTNVLKELLMCGYKPDTEPFLSMMLQTFRASNLLELRTRTRIFIQNGRAMMGCLDETGTLESGQVFVQCSASRRREFLDNSCNNRSGELSVVEGKVVVAKNPCLHPGDMRVLRAVDVPSLHHMVDCVVFPAKGKRYIPDYLCKLTMVALFVRPHTNECSGSDLDGDVYFDVEEYFADYIVNDSLGVICNAHIVHADLEPDKAKSNQCLELAKLSSIAVDFSKTGVAATIPSRLRVEIYPDFMEKQDKTSYESQSVIGKLYRAVKDIAPSTATIKSFTKEVAMQSYDTDMEVDGFEDYITNAFKYKTVYDNRLGNLMDYYGIKTEAEILSGCIMEMAKSFDKKRDLEAIIFAVKSLKKEARAWFNKKNESDSSHEDVYAKASAWYHVAYHPSYWGRYKEEGMNRNHFLSFPWCIHDKLIEIKRGKQRS</sequence>
<dbReference type="PANTHER" id="PTHR23079">
    <property type="entry name" value="RNA-DEPENDENT RNA POLYMERASE"/>
    <property type="match status" value="1"/>
</dbReference>
<evidence type="ECO:0000256" key="4">
    <source>
        <dbReference type="ARBA" id="ARBA00022679"/>
    </source>
</evidence>
<dbReference type="GO" id="GO:0003968">
    <property type="term" value="F:RNA-directed RNA polymerase activity"/>
    <property type="evidence" value="ECO:0007669"/>
    <property type="project" value="UniProtKB-KW"/>
</dbReference>
<evidence type="ECO:0000313" key="15">
    <source>
        <dbReference type="Proteomes" id="UP001428341"/>
    </source>
</evidence>
<evidence type="ECO:0000256" key="8">
    <source>
        <dbReference type="ARBA" id="ARBA00048744"/>
    </source>
</evidence>
<comment type="catalytic activity">
    <reaction evidence="8">
        <text>RNA(n) + a ribonucleoside 5'-triphosphate = RNA(n+1) + diphosphate</text>
        <dbReference type="Rhea" id="RHEA:21248"/>
        <dbReference type="Rhea" id="RHEA-COMP:14527"/>
        <dbReference type="Rhea" id="RHEA-COMP:17342"/>
        <dbReference type="ChEBI" id="CHEBI:33019"/>
        <dbReference type="ChEBI" id="CHEBI:61557"/>
        <dbReference type="ChEBI" id="CHEBI:140395"/>
        <dbReference type="EC" id="2.7.7.48"/>
    </reaction>
</comment>
<evidence type="ECO:0000256" key="1">
    <source>
        <dbReference type="ARBA" id="ARBA00005762"/>
    </source>
</evidence>
<keyword evidence="5" id="KW-0548">Nucleotidyltransferase</keyword>
<dbReference type="Pfam" id="PF24823">
    <property type="entry name" value="PH_RDR2"/>
    <property type="match status" value="4"/>
</dbReference>
<dbReference type="EC" id="2.7.7.48" evidence="2"/>
<feature type="domain" description="RDR1/2-like PH-like" evidence="11">
    <location>
        <begin position="194"/>
        <end position="240"/>
    </location>
</feature>
<feature type="domain" description="RDRP C-terminal head" evidence="13">
    <location>
        <begin position="887"/>
        <end position="1000"/>
    </location>
</feature>
<dbReference type="InterPro" id="IPR007855">
    <property type="entry name" value="RDRP"/>
</dbReference>
<keyword evidence="15" id="KW-1185">Reference proteome</keyword>
<feature type="domain" description="RDR1/2-like PH-like" evidence="11">
    <location>
        <begin position="1150"/>
        <end position="1208"/>
    </location>
</feature>
<feature type="domain" description="RDRP core" evidence="10">
    <location>
        <begin position="362"/>
        <end position="772"/>
    </location>
</feature>
<keyword evidence="4" id="KW-0808">Transferase</keyword>
<evidence type="ECO:0000259" key="12">
    <source>
        <dbReference type="Pfam" id="PF26252"/>
    </source>
</evidence>
<evidence type="ECO:0000256" key="6">
    <source>
        <dbReference type="ARBA" id="ARBA00022884"/>
    </source>
</evidence>
<protein>
    <recommendedName>
        <fullName evidence="2">RNA-directed RNA polymerase</fullName>
        <ecNumber evidence="2">2.7.7.48</ecNumber>
    </recommendedName>
</protein>
<comment type="caution">
    <text evidence="14">The sequence shown here is derived from an EMBL/GenBank/DDBJ whole genome shotgun (WGS) entry which is preliminary data.</text>
</comment>
<dbReference type="Proteomes" id="UP001428341">
    <property type="component" value="Unassembled WGS sequence"/>
</dbReference>
<dbReference type="Pfam" id="PF26253">
    <property type="entry name" value="RdRP_head"/>
    <property type="match status" value="2"/>
</dbReference>
<dbReference type="EMBL" id="JBCGBO010000005">
    <property type="protein sequence ID" value="KAK9199137.1"/>
    <property type="molecule type" value="Genomic_DNA"/>
</dbReference>
<reference evidence="14 15" key="1">
    <citation type="submission" date="2024-05" db="EMBL/GenBank/DDBJ databases">
        <title>Haplotype-resolved chromosome-level genome assembly of Huyou (Citrus changshanensis).</title>
        <authorList>
            <person name="Miao C."/>
            <person name="Chen W."/>
            <person name="Wu Y."/>
            <person name="Wang L."/>
            <person name="Zhao S."/>
            <person name="Grierson D."/>
            <person name="Xu C."/>
            <person name="Chen K."/>
        </authorList>
    </citation>
    <scope>NUCLEOTIDE SEQUENCE [LARGE SCALE GENOMIC DNA]</scope>
    <source>
        <strain evidence="14">01-14</strain>
        <tissue evidence="14">Leaf</tissue>
    </source>
</reference>
<organism evidence="14 15">
    <name type="scientific">Citrus x changshan-huyou</name>
    <dbReference type="NCBI Taxonomy" id="2935761"/>
    <lineage>
        <taxon>Eukaryota</taxon>
        <taxon>Viridiplantae</taxon>
        <taxon>Streptophyta</taxon>
        <taxon>Embryophyta</taxon>
        <taxon>Tracheophyta</taxon>
        <taxon>Spermatophyta</taxon>
        <taxon>Magnoliopsida</taxon>
        <taxon>eudicotyledons</taxon>
        <taxon>Gunneridae</taxon>
        <taxon>Pentapetalae</taxon>
        <taxon>rosids</taxon>
        <taxon>malvids</taxon>
        <taxon>Sapindales</taxon>
        <taxon>Rutaceae</taxon>
        <taxon>Aurantioideae</taxon>
        <taxon>Citrus</taxon>
    </lineage>
</organism>
<dbReference type="Pfam" id="PF05183">
    <property type="entry name" value="RdRP"/>
    <property type="match status" value="3"/>
</dbReference>
<feature type="domain" description="RDRP helical" evidence="12">
    <location>
        <begin position="1227"/>
        <end position="1308"/>
    </location>
</feature>
<feature type="domain" description="RDRP core" evidence="10">
    <location>
        <begin position="1329"/>
        <end position="1792"/>
    </location>
</feature>
<dbReference type="InterPro" id="IPR057590">
    <property type="entry name" value="PH_RDR1/2-like"/>
</dbReference>
<feature type="domain" description="RDR1/2-like PH-like" evidence="11">
    <location>
        <begin position="133"/>
        <end position="190"/>
    </location>
</feature>
<feature type="region of interest" description="Disordered" evidence="9">
    <location>
        <begin position="1"/>
        <end position="34"/>
    </location>
</feature>
<evidence type="ECO:0000259" key="11">
    <source>
        <dbReference type="Pfam" id="PF24823"/>
    </source>
</evidence>
<evidence type="ECO:0000313" key="14">
    <source>
        <dbReference type="EMBL" id="KAK9199137.1"/>
    </source>
</evidence>